<dbReference type="EMBL" id="VXIV02002497">
    <property type="protein sequence ID" value="KAF6025087.1"/>
    <property type="molecule type" value="Genomic_DNA"/>
</dbReference>
<dbReference type="GO" id="GO:0022900">
    <property type="term" value="P:electron transport chain"/>
    <property type="evidence" value="ECO:0007669"/>
    <property type="project" value="InterPro"/>
</dbReference>
<evidence type="ECO:0000256" key="5">
    <source>
        <dbReference type="ARBA" id="ARBA00022448"/>
    </source>
</evidence>
<evidence type="ECO:0000256" key="13">
    <source>
        <dbReference type="ARBA" id="ARBA00030217"/>
    </source>
</evidence>
<evidence type="ECO:0000256" key="1">
    <source>
        <dbReference type="ARBA" id="ARBA00003195"/>
    </source>
</evidence>
<evidence type="ECO:0000256" key="7">
    <source>
        <dbReference type="ARBA" id="ARBA00022692"/>
    </source>
</evidence>
<evidence type="ECO:0000256" key="12">
    <source>
        <dbReference type="ARBA" id="ARBA00023136"/>
    </source>
</evidence>
<protein>
    <recommendedName>
        <fullName evidence="4">NADH dehydrogenase [ubiquinone] 1 beta subcomplex subunit 3</fullName>
    </recommendedName>
    <alternativeName>
        <fullName evidence="13">Complex I-B12</fullName>
    </alternativeName>
    <alternativeName>
        <fullName evidence="14">NADH-ubiquinone oxidoreductase B12 subunit</fullName>
    </alternativeName>
</protein>
<dbReference type="InterPro" id="IPR012576">
    <property type="entry name" value="NDUFB3"/>
</dbReference>
<dbReference type="Proteomes" id="UP000593567">
    <property type="component" value="Unassembled WGS sequence"/>
</dbReference>
<keyword evidence="7" id="KW-0812">Transmembrane</keyword>
<evidence type="ECO:0000256" key="8">
    <source>
        <dbReference type="ARBA" id="ARBA00022792"/>
    </source>
</evidence>
<comment type="function">
    <text evidence="1">Accessory subunit of the mitochondrial membrane respiratory chain NADH dehydrogenase (Complex I), that is believed not to be involved in catalysis. Complex I functions in the transfer of electrons from NADH to the respiratory chain. The immediate electron acceptor for the enzyme is believed to be ubiquinone.</text>
</comment>
<comment type="similarity">
    <text evidence="3">Belongs to the complex I NDUFB3 subunit family.</text>
</comment>
<organism evidence="15 16">
    <name type="scientific">Bugula neritina</name>
    <name type="common">Brown bryozoan</name>
    <name type="synonym">Sertularia neritina</name>
    <dbReference type="NCBI Taxonomy" id="10212"/>
    <lineage>
        <taxon>Eukaryota</taxon>
        <taxon>Metazoa</taxon>
        <taxon>Spiralia</taxon>
        <taxon>Lophotrochozoa</taxon>
        <taxon>Bryozoa</taxon>
        <taxon>Gymnolaemata</taxon>
        <taxon>Cheilostomatida</taxon>
        <taxon>Flustrina</taxon>
        <taxon>Buguloidea</taxon>
        <taxon>Bugulidae</taxon>
        <taxon>Bugula</taxon>
    </lineage>
</organism>
<evidence type="ECO:0000256" key="4">
    <source>
        <dbReference type="ARBA" id="ARBA00018680"/>
    </source>
</evidence>
<dbReference type="GO" id="GO:0032981">
    <property type="term" value="P:mitochondrial respiratory chain complex I assembly"/>
    <property type="evidence" value="ECO:0007669"/>
    <property type="project" value="TreeGrafter"/>
</dbReference>
<comment type="caution">
    <text evidence="15">The sequence shown here is derived from an EMBL/GenBank/DDBJ whole genome shotgun (WGS) entry which is preliminary data.</text>
</comment>
<dbReference type="AlphaFoldDB" id="A0A7J7JGD0"/>
<name>A0A7J7JGD0_BUGNE</name>
<evidence type="ECO:0000256" key="14">
    <source>
        <dbReference type="ARBA" id="ARBA00032688"/>
    </source>
</evidence>
<sequence length="100" mass="11286">MGGSSVPKIPDYRIYKVEDAPDLLKTQEKLAQHGLKDPWLRNEVWRYTQAGQKGSTTFRIFLRSVFRGFPIAVGVTAAIIAGETAYHKIYPPSHHNDGHH</sequence>
<evidence type="ECO:0000313" key="15">
    <source>
        <dbReference type="EMBL" id="KAF6025087.1"/>
    </source>
</evidence>
<keyword evidence="11" id="KW-0496">Mitochondrion</keyword>
<keyword evidence="8" id="KW-0999">Mitochondrion inner membrane</keyword>
<evidence type="ECO:0000256" key="2">
    <source>
        <dbReference type="ARBA" id="ARBA00004298"/>
    </source>
</evidence>
<evidence type="ECO:0000256" key="11">
    <source>
        <dbReference type="ARBA" id="ARBA00023128"/>
    </source>
</evidence>
<keyword evidence="10" id="KW-1133">Transmembrane helix</keyword>
<evidence type="ECO:0000256" key="10">
    <source>
        <dbReference type="ARBA" id="ARBA00022989"/>
    </source>
</evidence>
<accession>A0A7J7JGD0</accession>
<proteinExistence type="inferred from homology"/>
<dbReference type="PANTHER" id="PTHR15082">
    <property type="entry name" value="NADH-UBIQUINONE OXIDOREDUCTASE B12 SUBUNIT"/>
    <property type="match status" value="1"/>
</dbReference>
<reference evidence="15" key="1">
    <citation type="submission" date="2020-06" db="EMBL/GenBank/DDBJ databases">
        <title>Draft genome of Bugula neritina, a colonial animal packing powerful symbionts and potential medicines.</title>
        <authorList>
            <person name="Rayko M."/>
        </authorList>
    </citation>
    <scope>NUCLEOTIDE SEQUENCE [LARGE SCALE GENOMIC DNA]</scope>
    <source>
        <strain evidence="15">Kwan_BN1</strain>
    </source>
</reference>
<keyword evidence="5" id="KW-0813">Transport</keyword>
<keyword evidence="9" id="KW-0249">Electron transport</keyword>
<evidence type="ECO:0000313" key="16">
    <source>
        <dbReference type="Proteomes" id="UP000593567"/>
    </source>
</evidence>
<dbReference type="Pfam" id="PF08122">
    <property type="entry name" value="NDUF_B12"/>
    <property type="match status" value="1"/>
</dbReference>
<evidence type="ECO:0000256" key="3">
    <source>
        <dbReference type="ARBA" id="ARBA00005667"/>
    </source>
</evidence>
<gene>
    <name evidence="15" type="ORF">EB796_016598</name>
</gene>
<keyword evidence="6" id="KW-0679">Respiratory chain</keyword>
<comment type="subcellular location">
    <subcellularLocation>
        <location evidence="2">Mitochondrion inner membrane</location>
        <topology evidence="2">Single-pass membrane protein</topology>
        <orientation evidence="2">Matrix side</orientation>
    </subcellularLocation>
</comment>
<keyword evidence="16" id="KW-1185">Reference proteome</keyword>
<evidence type="ECO:0000256" key="6">
    <source>
        <dbReference type="ARBA" id="ARBA00022660"/>
    </source>
</evidence>
<dbReference type="PANTHER" id="PTHR15082:SF2">
    <property type="entry name" value="NADH DEHYDROGENASE [UBIQUINONE] 1 BETA SUBCOMPLEX SUBUNIT 3"/>
    <property type="match status" value="1"/>
</dbReference>
<dbReference type="GO" id="GO:0005743">
    <property type="term" value="C:mitochondrial inner membrane"/>
    <property type="evidence" value="ECO:0007669"/>
    <property type="project" value="UniProtKB-SubCell"/>
</dbReference>
<evidence type="ECO:0000256" key="9">
    <source>
        <dbReference type="ARBA" id="ARBA00022982"/>
    </source>
</evidence>
<keyword evidence="12" id="KW-0472">Membrane</keyword>
<dbReference type="OrthoDB" id="521512at2759"/>